<feature type="region of interest" description="Disordered" evidence="1">
    <location>
        <begin position="222"/>
        <end position="241"/>
    </location>
</feature>
<proteinExistence type="predicted"/>
<name>A0A6I3J1V9_9ACTN</name>
<accession>A0A6I3J1V9</accession>
<evidence type="ECO:0000313" key="2">
    <source>
        <dbReference type="EMBL" id="MTB95051.1"/>
    </source>
</evidence>
<protein>
    <submittedName>
        <fullName evidence="2">Uncharacterized protein</fullName>
    </submittedName>
</protein>
<gene>
    <name evidence="2" type="ORF">GGQ22_08120</name>
</gene>
<evidence type="ECO:0000256" key="1">
    <source>
        <dbReference type="SAM" id="MobiDB-lite"/>
    </source>
</evidence>
<dbReference type="EMBL" id="WLCI01000008">
    <property type="protein sequence ID" value="MTB95051.1"/>
    <property type="molecule type" value="Genomic_DNA"/>
</dbReference>
<feature type="compositionally biased region" description="Acidic residues" evidence="1">
    <location>
        <begin position="222"/>
        <end position="233"/>
    </location>
</feature>
<evidence type="ECO:0000313" key="3">
    <source>
        <dbReference type="Proteomes" id="UP000433406"/>
    </source>
</evidence>
<organism evidence="2 3">
    <name type="scientific">Nocardioides marmotae</name>
    <dbReference type="NCBI Taxonomy" id="2663857"/>
    <lineage>
        <taxon>Bacteria</taxon>
        <taxon>Bacillati</taxon>
        <taxon>Actinomycetota</taxon>
        <taxon>Actinomycetes</taxon>
        <taxon>Propionibacteriales</taxon>
        <taxon>Nocardioidaceae</taxon>
        <taxon>Nocardioides</taxon>
    </lineage>
</organism>
<dbReference type="RefSeq" id="WP_154614758.1">
    <property type="nucleotide sequence ID" value="NZ_CP053660.1"/>
</dbReference>
<dbReference type="AlphaFoldDB" id="A0A6I3J1V9"/>
<comment type="caution">
    <text evidence="2">The sequence shown here is derived from an EMBL/GenBank/DDBJ whole genome shotgun (WGS) entry which is preliminary data.</text>
</comment>
<dbReference type="Proteomes" id="UP000433406">
    <property type="component" value="Unassembled WGS sequence"/>
</dbReference>
<sequence>MTTWSEVKRWSGAKVAEAGEALVADVKVLERANDDLRDRAVPDSLVGLSAWAARIKQRSLVSIMEEHVEGARTYAKAVLRAEVRVSALEEVIVQVEHDAKTQEFAVNGDGSVVDIATPRTFETPRQADAWSQQRMRLLDALVERVGQVLTEALEIDSALEDARPDDAFADAGPQGVVDPLARREWEQMSDEERRAVLEEMTARLAEEYGLEDIDLVIEDLEDRDGDGVDDDPSMDSHGFYRDKDRSVHLDSNELDDPDIINTLAHELRHGMQHEVARDNDPNPIDDGLIGLGIKDDPWDPPPGVSRDDAERWAENFDDYKQAEDDFDAYYNQPVEVDAREAGEDYLEDLTREELEELQEASR</sequence>
<reference evidence="2 3" key="1">
    <citation type="submission" date="2019-10" db="EMBL/GenBank/DDBJ databases">
        <title>Nocardioides novel species isolated from the excrement of Marmot.</title>
        <authorList>
            <person name="Zhang G."/>
        </authorList>
    </citation>
    <scope>NUCLEOTIDE SEQUENCE [LARGE SCALE GENOMIC DNA]</scope>
    <source>
        <strain evidence="3">zg-579</strain>
    </source>
</reference>
<keyword evidence="3" id="KW-1185">Reference proteome</keyword>